<reference evidence="2 3" key="1">
    <citation type="journal article" date="2020" name="mSystems">
        <title>Defining Genomic and Predicted Metabolic Features of the Acetobacterium Genus.</title>
        <authorList>
            <person name="Ross D.E."/>
            <person name="Marshall C.W."/>
            <person name="Gulliver D."/>
            <person name="May H.D."/>
            <person name="Norman R.S."/>
        </authorList>
    </citation>
    <scope>NUCLEOTIDE SEQUENCE [LARGE SCALE GENOMIC DNA]</scope>
    <source>
        <strain evidence="2 3">DSM 8238</strain>
    </source>
</reference>
<feature type="transmembrane region" description="Helical" evidence="1">
    <location>
        <begin position="12"/>
        <end position="37"/>
    </location>
</feature>
<proteinExistence type="predicted"/>
<sequence length="170" mass="19786">MKKKPFNEDGYSLIEAIMALMVIALVLVMLLTGLVFVNSIHDKAQINQKVAYNERYLNLFFQKQVLKSERIIVKHNRVYLQDLDSPDSFYNFYQYQYGLLRRFKVDNIKFNLIGGGENSQFSDNIRSFALTLGPHNEIVLEYTLAVDGQSYQRKTTIQHGKTVEFLDKAY</sequence>
<dbReference type="EMBL" id="WJBC01000005">
    <property type="protein sequence ID" value="MBC3803850.1"/>
    <property type="molecule type" value="Genomic_DNA"/>
</dbReference>
<keyword evidence="1" id="KW-0472">Membrane</keyword>
<dbReference type="Proteomes" id="UP000603234">
    <property type="component" value="Unassembled WGS sequence"/>
</dbReference>
<evidence type="ECO:0000256" key="1">
    <source>
        <dbReference type="SAM" id="Phobius"/>
    </source>
</evidence>
<accession>A0ABR6WTH2</accession>
<keyword evidence="1" id="KW-0812">Transmembrane</keyword>
<evidence type="ECO:0008006" key="4">
    <source>
        <dbReference type="Google" id="ProtNLM"/>
    </source>
</evidence>
<protein>
    <recommendedName>
        <fullName evidence="4">Prepilin-type N-terminal cleavage/methylation domain-containing protein</fullName>
    </recommendedName>
</protein>
<gene>
    <name evidence="2" type="ORF">GH808_05295</name>
</gene>
<dbReference type="RefSeq" id="WP_186841738.1">
    <property type="nucleotide sequence ID" value="NZ_WJBC01000005.1"/>
</dbReference>
<name>A0ABR6WTH2_9FIRM</name>
<keyword evidence="1" id="KW-1133">Transmembrane helix</keyword>
<comment type="caution">
    <text evidence="2">The sequence shown here is derived from an EMBL/GenBank/DDBJ whole genome shotgun (WGS) entry which is preliminary data.</text>
</comment>
<keyword evidence="3" id="KW-1185">Reference proteome</keyword>
<evidence type="ECO:0000313" key="3">
    <source>
        <dbReference type="Proteomes" id="UP000603234"/>
    </source>
</evidence>
<evidence type="ECO:0000313" key="2">
    <source>
        <dbReference type="EMBL" id="MBC3803850.1"/>
    </source>
</evidence>
<organism evidence="2 3">
    <name type="scientific">Acetobacterium fimetarium</name>
    <dbReference type="NCBI Taxonomy" id="52691"/>
    <lineage>
        <taxon>Bacteria</taxon>
        <taxon>Bacillati</taxon>
        <taxon>Bacillota</taxon>
        <taxon>Clostridia</taxon>
        <taxon>Eubacteriales</taxon>
        <taxon>Eubacteriaceae</taxon>
        <taxon>Acetobacterium</taxon>
    </lineage>
</organism>